<accession>A0A4R0RNB1</accession>
<evidence type="ECO:0000313" key="3">
    <source>
        <dbReference type="EMBL" id="TCD63834.1"/>
    </source>
</evidence>
<reference evidence="3 4" key="1">
    <citation type="submission" date="2018-11" db="EMBL/GenBank/DDBJ databases">
        <title>Genome assembly of Steccherinum ochraceum LE-BIN_3174, the white-rot fungus of the Steccherinaceae family (The Residual Polyporoid clade, Polyporales, Basidiomycota).</title>
        <authorList>
            <person name="Fedorova T.V."/>
            <person name="Glazunova O.A."/>
            <person name="Landesman E.O."/>
            <person name="Moiseenko K.V."/>
            <person name="Psurtseva N.V."/>
            <person name="Savinova O.S."/>
            <person name="Shakhova N.V."/>
            <person name="Tyazhelova T.V."/>
            <person name="Vasina D.V."/>
        </authorList>
    </citation>
    <scope>NUCLEOTIDE SEQUENCE [LARGE SCALE GENOMIC DNA]</scope>
    <source>
        <strain evidence="3 4">LE-BIN_3174</strain>
    </source>
</reference>
<feature type="region of interest" description="Disordered" evidence="1">
    <location>
        <begin position="263"/>
        <end position="284"/>
    </location>
</feature>
<protein>
    <recommendedName>
        <fullName evidence="2">DUF6532 domain-containing protein</fullName>
    </recommendedName>
</protein>
<comment type="caution">
    <text evidence="3">The sequence shown here is derived from an EMBL/GenBank/DDBJ whole genome shotgun (WGS) entry which is preliminary data.</text>
</comment>
<gene>
    <name evidence="3" type="ORF">EIP91_004901</name>
</gene>
<feature type="compositionally biased region" description="Acidic residues" evidence="1">
    <location>
        <begin position="578"/>
        <end position="589"/>
    </location>
</feature>
<proteinExistence type="predicted"/>
<evidence type="ECO:0000313" key="4">
    <source>
        <dbReference type="Proteomes" id="UP000292702"/>
    </source>
</evidence>
<organism evidence="3 4">
    <name type="scientific">Steccherinum ochraceum</name>
    <dbReference type="NCBI Taxonomy" id="92696"/>
    <lineage>
        <taxon>Eukaryota</taxon>
        <taxon>Fungi</taxon>
        <taxon>Dikarya</taxon>
        <taxon>Basidiomycota</taxon>
        <taxon>Agaricomycotina</taxon>
        <taxon>Agaricomycetes</taxon>
        <taxon>Polyporales</taxon>
        <taxon>Steccherinaceae</taxon>
        <taxon>Steccherinum</taxon>
    </lineage>
</organism>
<dbReference type="OrthoDB" id="2751838at2759"/>
<dbReference type="AlphaFoldDB" id="A0A4R0RNB1"/>
<evidence type="ECO:0000259" key="2">
    <source>
        <dbReference type="Pfam" id="PF20149"/>
    </source>
</evidence>
<feature type="region of interest" description="Disordered" evidence="1">
    <location>
        <begin position="570"/>
        <end position="589"/>
    </location>
</feature>
<name>A0A4R0RNB1_9APHY</name>
<dbReference type="Pfam" id="PF20149">
    <property type="entry name" value="DUF6532"/>
    <property type="match status" value="1"/>
</dbReference>
<feature type="region of interest" description="Disordered" evidence="1">
    <location>
        <begin position="95"/>
        <end position="148"/>
    </location>
</feature>
<feature type="region of interest" description="Disordered" evidence="1">
    <location>
        <begin position="26"/>
        <end position="72"/>
    </location>
</feature>
<dbReference type="InterPro" id="IPR045341">
    <property type="entry name" value="DUF6532"/>
</dbReference>
<feature type="domain" description="DUF6532" evidence="2">
    <location>
        <begin position="325"/>
        <end position="520"/>
    </location>
</feature>
<feature type="region of interest" description="Disordered" evidence="1">
    <location>
        <begin position="1"/>
        <end position="20"/>
    </location>
</feature>
<feature type="compositionally biased region" description="Polar residues" evidence="1">
    <location>
        <begin position="49"/>
        <end position="67"/>
    </location>
</feature>
<dbReference type="STRING" id="92696.A0A4R0RNB1"/>
<dbReference type="EMBL" id="RWJN01000272">
    <property type="protein sequence ID" value="TCD63834.1"/>
    <property type="molecule type" value="Genomic_DNA"/>
</dbReference>
<dbReference type="Proteomes" id="UP000292702">
    <property type="component" value="Unassembled WGS sequence"/>
</dbReference>
<evidence type="ECO:0000256" key="1">
    <source>
        <dbReference type="SAM" id="MobiDB-lite"/>
    </source>
</evidence>
<sequence>MSQTEAVPLPEKRRRKPTNKLIQLNEEAAAAKQPAPRPKGPAGAHGGFSNRTVLIRSSASLKTTGSRQAKKTGAALPLNQVLQRNALAAIPSPARSTLASAHPTTLVPRSGPLNLRDPPSTAGARPIRELPARARARQPDVVPDDPALMRAKPTSATASIRGGMRQLTVNTRAPATNGGQSHLQVPPAMDPHGLFDDDTTVVAGSVSESQAGNDLDDEYAAQGTTAEEFEFDDDPEAALEEESMHASPDVEGSYYSEDYDEAYQADEEEDHPPPAPGGGRKRGRSFATQVLDCTRAPIPRLQIEHSGRPRRKDYDEESRGVITGAQGRFDCYLATKNAFPDRATEIEEAVTVWDEECTESGVFYRITPEIIKMITRQGSHFRGEIKTKARPHVYSICGFDSSMNNKAIADNRRRQEMFVKEGAYKYGVELGADLSPLKLFKARVFQPIYDDMFFANRNSLGVVYPEQFKDGCIPTLALIVTTVKHCLDEWVTGSRAVDRKFTAREYAKIYQNNVADIRKFGEATKASGALQKILQKMLENGRAHAGLDPVSDNVDADRIPDDVFEAAARAPAAGYRDSDDEDDSMDFEA</sequence>
<keyword evidence="4" id="KW-1185">Reference proteome</keyword>